<dbReference type="InterPro" id="IPR008254">
    <property type="entry name" value="Flavodoxin/NO_synth"/>
</dbReference>
<feature type="domain" description="FAD-binding FR-type" evidence="21">
    <location>
        <begin position="1227"/>
        <end position="1482"/>
    </location>
</feature>
<proteinExistence type="inferred from homology"/>
<keyword evidence="8 19" id="KW-0349">Heme</keyword>
<evidence type="ECO:0000256" key="6">
    <source>
        <dbReference type="ARBA" id="ARBA00022448"/>
    </source>
</evidence>
<dbReference type="Gene3D" id="3.40.50.360">
    <property type="match status" value="1"/>
</dbReference>
<evidence type="ECO:0000256" key="14">
    <source>
        <dbReference type="ARBA" id="ARBA00022982"/>
    </source>
</evidence>
<keyword evidence="6" id="KW-0813">Transport</keyword>
<dbReference type="InterPro" id="IPR042099">
    <property type="entry name" value="ANL_N_sf"/>
</dbReference>
<protein>
    <recommendedName>
        <fullName evidence="18">Bifunctional cytochrome P450/NADPH--P450 reductase</fullName>
    </recommendedName>
</protein>
<comment type="cofactor">
    <cofactor evidence="1">
        <name>FMN</name>
        <dbReference type="ChEBI" id="CHEBI:58210"/>
    </cofactor>
</comment>
<dbReference type="Proteomes" id="UP000722485">
    <property type="component" value="Unassembled WGS sequence"/>
</dbReference>
<dbReference type="PROSITE" id="PS00455">
    <property type="entry name" value="AMP_BINDING"/>
    <property type="match status" value="1"/>
</dbReference>
<dbReference type="EMBL" id="JAANBB010000156">
    <property type="protein sequence ID" value="KAF7548185.1"/>
    <property type="molecule type" value="Genomic_DNA"/>
</dbReference>
<evidence type="ECO:0000256" key="9">
    <source>
        <dbReference type="ARBA" id="ARBA00022630"/>
    </source>
</evidence>
<dbReference type="InterPro" id="IPR039261">
    <property type="entry name" value="FNR_nucleotide-bd"/>
</dbReference>
<dbReference type="SUPFAM" id="SSF48264">
    <property type="entry name" value="Cytochrome P450"/>
    <property type="match status" value="1"/>
</dbReference>
<evidence type="ECO:0000256" key="17">
    <source>
        <dbReference type="ARBA" id="ARBA00023033"/>
    </source>
</evidence>
<dbReference type="PRINTS" id="PR00385">
    <property type="entry name" value="P450"/>
</dbReference>
<feature type="binding site" description="axial binding residue" evidence="19">
    <location>
        <position position="951"/>
    </location>
    <ligand>
        <name>heme</name>
        <dbReference type="ChEBI" id="CHEBI:30413"/>
    </ligand>
    <ligandPart>
        <name>Fe</name>
        <dbReference type="ChEBI" id="CHEBI:18248"/>
    </ligandPart>
</feature>
<keyword evidence="14" id="KW-0249">Electron transport</keyword>
<dbReference type="Gene3D" id="3.30.300.30">
    <property type="match status" value="1"/>
</dbReference>
<evidence type="ECO:0000256" key="19">
    <source>
        <dbReference type="PIRSR" id="PIRSR602401-1"/>
    </source>
</evidence>
<dbReference type="CDD" id="cd11068">
    <property type="entry name" value="CYP120A1"/>
    <property type="match status" value="1"/>
</dbReference>
<evidence type="ECO:0000256" key="5">
    <source>
        <dbReference type="ARBA" id="ARBA00010018"/>
    </source>
</evidence>
<keyword evidence="17" id="KW-0503">Monooxygenase</keyword>
<accession>A0A9P5LFI8</accession>
<dbReference type="Pfam" id="PF00667">
    <property type="entry name" value="FAD_binding_1"/>
    <property type="match status" value="1"/>
</dbReference>
<dbReference type="GO" id="GO:0010181">
    <property type="term" value="F:FMN binding"/>
    <property type="evidence" value="ECO:0007669"/>
    <property type="project" value="InterPro"/>
</dbReference>
<evidence type="ECO:0000256" key="18">
    <source>
        <dbReference type="ARBA" id="ARBA00069740"/>
    </source>
</evidence>
<evidence type="ECO:0000256" key="4">
    <source>
        <dbReference type="ARBA" id="ARBA00006432"/>
    </source>
</evidence>
<dbReference type="GO" id="GO:0031956">
    <property type="term" value="F:medium-chain fatty acid-CoA ligase activity"/>
    <property type="evidence" value="ECO:0007669"/>
    <property type="project" value="TreeGrafter"/>
</dbReference>
<evidence type="ECO:0000313" key="22">
    <source>
        <dbReference type="EMBL" id="KAF7548185.1"/>
    </source>
</evidence>
<sequence length="1653" mass="180198">MATRSNVLVFSASSEESASPAIISHSAGSTSTTVTSYAQLAALTGDLQRHLARAGITEASKVAIVLPNGLEFVVVFLAILRQRGIAAPLNPAYTRSEFEDAFSRIEPALVVVVPATPDTEDESSARSAPSVQAALELGLPVALCRKRRSLTDGVESFVLELLKLGDNHDSPTATMSEATLFSRNDMLSEDKALMLFTSGTTGPPKSVLLSHTNLLVAMRIIIANHRLSSTDRTLIITPLYHIIGVCGSILVTLFSGGCAIIPDSLPGAFWQRCADYGITWFHAVPTLHRLLLAFPRPGGRPPSCLRFLRCGGSELDPKLYESLVALGLPLLEVYGMTETAPAIFCNFLEQGSDTGTRRGGHYPIPDAVDVMILPSNKPAGEGFEGGSHADAAAAVNPTSRLTKEPGVIGEVCLRGKNVMAGYTNAPEANAEAFLSNGFFRTGDLGAIQQDGYLRLVGRIKEVINKGGVKISPTEVEHVASSYESVSEAACFRITSDSYGDEIGLAIALLPNVQKGTPVIVELKKYIHQRLTAYKVPKENLPLSEPPAGARFRDYGEAENGTGFPELTPRHLALPFVGNIFDFDPDNFTKSLGELGKLYGDAYMINFGSSREVMVVSRKIAEELCDETRFCKLPGGAIERMRRVVGHGLFTAETADPRWASAHRVITPLFGPMRIRAMMEDMKDICEQMCFRWARFGPDTPIELCADMTKLTLDTIALCTVDYRFNSFYQGHGVEDPFAKAVVDLMTEALVQSNLPDWVNNWVRYRSMSKFHRQADELRDAIQKLVEVRRETPVDRDDLLNAMLTHPDPKTGQRLSDRSVIDNLLTFFIAGHETTSSLLSFCFYYLLENPDVLRKAQEEVDAVVGDNSLAVEHLQKLPYLESVMRETLRLRDRPGALRKDQPIFIVFDSVHRDPDVYGDDADEFRPERMSQENFDKLPPCAWKPFGNGMRACVGRPFAMQQAMLAVAMVLQHFDLIRDGSYKLKVHVTMTVRPVGLTMRVRLRNNRRATEMGLRQHQPSSVPAPVTLDSTTAGSTAGTAGGRGVQLAIVHASNSGTAEALAGCLANDAAKRGVGIKSIGLAKDSVANLPLGVPVVVITASYNGDPATDALDFVVWLQSLGEHDLDGVKFAVFGCGHRDWASTFFAVPRLVDSLLSKHGAERIASLGTSDMGGRGDIFSDFEDWTSHQLFPQLQGASELPQTLLTTGLGAPDADLQVSLDKPPRVAMRKGFVAAVVTETQLLSAPGVPEKRHLELRLPEGFEYKAGYHIHILPRNSSTDIDRVLRRFGLEGETIVTLRSLKTNVGPGLPLDTPIMASELLGAYVELGRTASSKNIRVLADSVEDPNATAKKRLLDLAHSDRFTTDPQGNHVSVLDLLEQFPEAKLSLASFLSILIPIRQRAYSFSSAPGWKPGHGTLVYTVVGTESLPSDASSTGMGHLVQHQDDGTVKATVRQGLASTYLSTLTAGSHLYVSLHPSSTDFRLSELASRPVIMIAAGTGLAPFLGFIQERKLSLAASRQHQQPGNATAFGKMLLFYGCRGPSLDSLYAQELESFEADGIVKVYRAYSRDPDAAGAWGSKYVYERLTALEDELVDLWRAGAIVLVCGGKKMANSVFRVLGPFFWQADKKDGKTVADDVARWQSALEKGRYVEEVFI</sequence>
<keyword evidence="12" id="KW-0274">FAD</keyword>
<evidence type="ECO:0000256" key="12">
    <source>
        <dbReference type="ARBA" id="ARBA00022827"/>
    </source>
</evidence>
<dbReference type="GO" id="GO:0005506">
    <property type="term" value="F:iron ion binding"/>
    <property type="evidence" value="ECO:0007669"/>
    <property type="project" value="InterPro"/>
</dbReference>
<evidence type="ECO:0000256" key="10">
    <source>
        <dbReference type="ARBA" id="ARBA00022643"/>
    </source>
</evidence>
<dbReference type="InterPro" id="IPR001433">
    <property type="entry name" value="OxRdtase_FAD/NAD-bd"/>
</dbReference>
<dbReference type="Gene3D" id="1.20.990.10">
    <property type="entry name" value="NADPH-cytochrome p450 Reductase, Chain A, domain 3"/>
    <property type="match status" value="1"/>
</dbReference>
<dbReference type="PANTHER" id="PTHR43201">
    <property type="entry name" value="ACYL-COA SYNTHETASE"/>
    <property type="match status" value="1"/>
</dbReference>
<dbReference type="SUPFAM" id="SSF52218">
    <property type="entry name" value="Flavoproteins"/>
    <property type="match status" value="1"/>
</dbReference>
<dbReference type="SUPFAM" id="SSF63380">
    <property type="entry name" value="Riboflavin synthase domain-like"/>
    <property type="match status" value="1"/>
</dbReference>
<dbReference type="GO" id="GO:0004497">
    <property type="term" value="F:monooxygenase activity"/>
    <property type="evidence" value="ECO:0007669"/>
    <property type="project" value="UniProtKB-KW"/>
</dbReference>
<dbReference type="InterPro" id="IPR003097">
    <property type="entry name" value="CysJ-like_FAD-binding"/>
</dbReference>
<dbReference type="PRINTS" id="PR00463">
    <property type="entry name" value="EP450I"/>
</dbReference>
<evidence type="ECO:0000256" key="15">
    <source>
        <dbReference type="ARBA" id="ARBA00023002"/>
    </source>
</evidence>
<dbReference type="InterPro" id="IPR020845">
    <property type="entry name" value="AMP-binding_CS"/>
</dbReference>
<dbReference type="CDD" id="cd06206">
    <property type="entry name" value="bifunctional_CYPOR"/>
    <property type="match status" value="1"/>
</dbReference>
<organism evidence="22 23">
    <name type="scientific">Cylindrodendrum hubeiense</name>
    <dbReference type="NCBI Taxonomy" id="595255"/>
    <lineage>
        <taxon>Eukaryota</taxon>
        <taxon>Fungi</taxon>
        <taxon>Dikarya</taxon>
        <taxon>Ascomycota</taxon>
        <taxon>Pezizomycotina</taxon>
        <taxon>Sordariomycetes</taxon>
        <taxon>Hypocreomycetidae</taxon>
        <taxon>Hypocreales</taxon>
        <taxon>Nectriaceae</taxon>
        <taxon>Cylindrodendrum</taxon>
    </lineage>
</organism>
<dbReference type="InterPro" id="IPR002401">
    <property type="entry name" value="Cyt_P450_E_grp-I"/>
</dbReference>
<dbReference type="GO" id="GO:0020037">
    <property type="term" value="F:heme binding"/>
    <property type="evidence" value="ECO:0007669"/>
    <property type="project" value="InterPro"/>
</dbReference>
<dbReference type="InterPro" id="IPR045851">
    <property type="entry name" value="AMP-bd_C_sf"/>
</dbReference>
<dbReference type="InterPro" id="IPR001128">
    <property type="entry name" value="Cyt_P450"/>
</dbReference>
<dbReference type="Pfam" id="PF00501">
    <property type="entry name" value="AMP-binding"/>
    <property type="match status" value="1"/>
</dbReference>
<dbReference type="SUPFAM" id="SSF56801">
    <property type="entry name" value="Acetyl-CoA synthetase-like"/>
    <property type="match status" value="1"/>
</dbReference>
<comment type="cofactor">
    <cofactor evidence="2 19">
        <name>heme</name>
        <dbReference type="ChEBI" id="CHEBI:30413"/>
    </cofactor>
</comment>
<keyword evidence="10" id="KW-0288">FMN</keyword>
<evidence type="ECO:0000259" key="20">
    <source>
        <dbReference type="PROSITE" id="PS50902"/>
    </source>
</evidence>
<dbReference type="PROSITE" id="PS00086">
    <property type="entry name" value="CYTOCHROME_P450"/>
    <property type="match status" value="1"/>
</dbReference>
<keyword evidence="11 19" id="KW-0479">Metal-binding</keyword>
<dbReference type="FunFam" id="1.10.630.10:FF:000040">
    <property type="entry name" value="Bifunctional cytochrome P450/NADPH--P450 reductase"/>
    <property type="match status" value="1"/>
</dbReference>
<evidence type="ECO:0000256" key="3">
    <source>
        <dbReference type="ARBA" id="ARBA00001974"/>
    </source>
</evidence>
<dbReference type="GO" id="GO:0016705">
    <property type="term" value="F:oxidoreductase activity, acting on paired donors, with incorporation or reduction of molecular oxygen"/>
    <property type="evidence" value="ECO:0007669"/>
    <property type="project" value="InterPro"/>
</dbReference>
<dbReference type="Gene3D" id="3.40.50.12780">
    <property type="entry name" value="N-terminal domain of ligase-like"/>
    <property type="match status" value="1"/>
</dbReference>
<dbReference type="Pfam" id="PF00258">
    <property type="entry name" value="Flavodoxin_1"/>
    <property type="match status" value="1"/>
</dbReference>
<evidence type="ECO:0000256" key="1">
    <source>
        <dbReference type="ARBA" id="ARBA00001917"/>
    </source>
</evidence>
<evidence type="ECO:0000256" key="7">
    <source>
        <dbReference type="ARBA" id="ARBA00022598"/>
    </source>
</evidence>
<comment type="similarity">
    <text evidence="4">Belongs to the ATP-dependent AMP-binding enzyme family.</text>
</comment>
<evidence type="ECO:0000256" key="8">
    <source>
        <dbReference type="ARBA" id="ARBA00022617"/>
    </source>
</evidence>
<dbReference type="Pfam" id="PF00067">
    <property type="entry name" value="p450"/>
    <property type="match status" value="1"/>
</dbReference>
<keyword evidence="9" id="KW-0285">Flavoprotein</keyword>
<dbReference type="PANTHER" id="PTHR43201:SF5">
    <property type="entry name" value="MEDIUM-CHAIN ACYL-COA LIGASE ACSF2, MITOCHONDRIAL"/>
    <property type="match status" value="1"/>
</dbReference>
<evidence type="ECO:0000256" key="13">
    <source>
        <dbReference type="ARBA" id="ARBA00022857"/>
    </source>
</evidence>
<evidence type="ECO:0000256" key="16">
    <source>
        <dbReference type="ARBA" id="ARBA00023004"/>
    </source>
</evidence>
<dbReference type="GO" id="GO:0006631">
    <property type="term" value="P:fatty acid metabolic process"/>
    <property type="evidence" value="ECO:0007669"/>
    <property type="project" value="TreeGrafter"/>
</dbReference>
<evidence type="ECO:0000256" key="11">
    <source>
        <dbReference type="ARBA" id="ARBA00022723"/>
    </source>
</evidence>
<evidence type="ECO:0000313" key="23">
    <source>
        <dbReference type="Proteomes" id="UP000722485"/>
    </source>
</evidence>
<reference evidence="22" key="1">
    <citation type="submission" date="2020-03" db="EMBL/GenBank/DDBJ databases">
        <title>Draft Genome Sequence of Cylindrodendrum hubeiense.</title>
        <authorList>
            <person name="Buettner E."/>
            <person name="Kellner H."/>
        </authorList>
    </citation>
    <scope>NUCLEOTIDE SEQUENCE</scope>
    <source>
        <strain evidence="22">IHI 201604</strain>
    </source>
</reference>
<keyword evidence="7" id="KW-0436">Ligase</keyword>
<dbReference type="PROSITE" id="PS51384">
    <property type="entry name" value="FAD_FR"/>
    <property type="match status" value="1"/>
</dbReference>
<evidence type="ECO:0000259" key="21">
    <source>
        <dbReference type="PROSITE" id="PS51384"/>
    </source>
</evidence>
<dbReference type="InterPro" id="IPR029039">
    <property type="entry name" value="Flavoprotein-like_sf"/>
</dbReference>
<comment type="caution">
    <text evidence="22">The sequence shown here is derived from an EMBL/GenBank/DDBJ whole genome shotgun (WGS) entry which is preliminary data.</text>
</comment>
<keyword evidence="16 19" id="KW-0408">Iron</keyword>
<dbReference type="Pfam" id="PF00175">
    <property type="entry name" value="NAD_binding_1"/>
    <property type="match status" value="1"/>
</dbReference>
<feature type="domain" description="Flavodoxin-like" evidence="20">
    <location>
        <begin position="1045"/>
        <end position="1187"/>
    </location>
</feature>
<dbReference type="Gene3D" id="2.40.30.10">
    <property type="entry name" value="Translation factors"/>
    <property type="match status" value="1"/>
</dbReference>
<dbReference type="PROSITE" id="PS50902">
    <property type="entry name" value="FLAVODOXIN_LIKE"/>
    <property type="match status" value="1"/>
</dbReference>
<gene>
    <name evidence="22" type="ORF">G7Z17_g7230</name>
</gene>
<dbReference type="InterPro" id="IPR017972">
    <property type="entry name" value="Cyt_P450_CS"/>
</dbReference>
<comment type="cofactor">
    <cofactor evidence="3">
        <name>FAD</name>
        <dbReference type="ChEBI" id="CHEBI:57692"/>
    </cofactor>
</comment>
<keyword evidence="23" id="KW-1185">Reference proteome</keyword>
<name>A0A9P5LFI8_9HYPO</name>
<dbReference type="OrthoDB" id="1470350at2759"/>
<keyword evidence="13" id="KW-0521">NADP</keyword>
<dbReference type="InterPro" id="IPR023173">
    <property type="entry name" value="NADPH_Cyt_P450_Rdtase_alpha"/>
</dbReference>
<dbReference type="SUPFAM" id="SSF52343">
    <property type="entry name" value="Ferredoxin reductase-like, C-terminal NADP-linked domain"/>
    <property type="match status" value="1"/>
</dbReference>
<dbReference type="Gene3D" id="1.10.630.10">
    <property type="entry name" value="Cytochrome P450"/>
    <property type="match status" value="1"/>
</dbReference>
<dbReference type="InterPro" id="IPR000873">
    <property type="entry name" value="AMP-dep_synth/lig_dom"/>
</dbReference>
<dbReference type="InterPro" id="IPR017938">
    <property type="entry name" value="Riboflavin_synthase-like_b-brl"/>
</dbReference>
<dbReference type="Gene3D" id="3.40.50.80">
    <property type="entry name" value="Nucleotide-binding domain of ferredoxin-NADP reductase (FNR) module"/>
    <property type="match status" value="1"/>
</dbReference>
<dbReference type="InterPro" id="IPR036396">
    <property type="entry name" value="Cyt_P450_sf"/>
</dbReference>
<comment type="similarity">
    <text evidence="5">In the N-terminal section; belongs to the cytochrome P450 family.</text>
</comment>
<keyword evidence="15" id="KW-0560">Oxidoreductase</keyword>
<dbReference type="InterPro" id="IPR017927">
    <property type="entry name" value="FAD-bd_FR_type"/>
</dbReference>
<evidence type="ECO:0000256" key="2">
    <source>
        <dbReference type="ARBA" id="ARBA00001971"/>
    </source>
</evidence>